<name>A0AAX3LSQ3_9RHOB</name>
<protein>
    <recommendedName>
        <fullName evidence="4">DUF1772 domain-containing protein</fullName>
    </recommendedName>
</protein>
<keyword evidence="1" id="KW-1133">Transmembrane helix</keyword>
<proteinExistence type="predicted"/>
<evidence type="ECO:0008006" key="4">
    <source>
        <dbReference type="Google" id="ProtNLM"/>
    </source>
</evidence>
<dbReference type="EMBL" id="CP116423">
    <property type="protein sequence ID" value="WCE71293.1"/>
    <property type="molecule type" value="Genomic_DNA"/>
</dbReference>
<feature type="transmembrane region" description="Helical" evidence="1">
    <location>
        <begin position="67"/>
        <end position="86"/>
    </location>
</feature>
<organism evidence="2 3">
    <name type="scientific">Sulfitobacter faviae</name>
    <dbReference type="NCBI Taxonomy" id="1775881"/>
    <lineage>
        <taxon>Bacteria</taxon>
        <taxon>Pseudomonadati</taxon>
        <taxon>Pseudomonadota</taxon>
        <taxon>Alphaproteobacteria</taxon>
        <taxon>Rhodobacterales</taxon>
        <taxon>Roseobacteraceae</taxon>
        <taxon>Sulfitobacter</taxon>
    </lineage>
</organism>
<feature type="transmembrane region" description="Helical" evidence="1">
    <location>
        <begin position="93"/>
        <end position="111"/>
    </location>
</feature>
<keyword evidence="1" id="KW-0472">Membrane</keyword>
<dbReference type="AlphaFoldDB" id="A0AAX3LSQ3"/>
<evidence type="ECO:0000313" key="3">
    <source>
        <dbReference type="Proteomes" id="UP001210770"/>
    </source>
</evidence>
<dbReference type="Proteomes" id="UP001210770">
    <property type="component" value="Chromosome"/>
</dbReference>
<accession>A0AAX3LSQ3</accession>
<dbReference type="RefSeq" id="WP_271689436.1">
    <property type="nucleotide sequence ID" value="NZ_CP116423.1"/>
</dbReference>
<evidence type="ECO:0000313" key="2">
    <source>
        <dbReference type="EMBL" id="WCE71293.1"/>
    </source>
</evidence>
<feature type="transmembrane region" description="Helical" evidence="1">
    <location>
        <begin position="141"/>
        <end position="158"/>
    </location>
</feature>
<gene>
    <name evidence="2" type="ORF">PL336_05460</name>
</gene>
<keyword evidence="1" id="KW-0812">Transmembrane</keyword>
<reference evidence="2" key="1">
    <citation type="submission" date="2023-01" db="EMBL/GenBank/DDBJ databases">
        <title>Comparative genomic analysis of cold water coral derived Sulfitobacter faviae: insights into their metabolism and habitat adaptation.</title>
        <authorList>
            <person name="Guo Y."/>
            <person name="Lin S."/>
            <person name="Huang Z."/>
            <person name="Tang K."/>
            <person name="Wang X."/>
        </authorList>
    </citation>
    <scope>NUCLEOTIDE SEQUENCE</scope>
    <source>
        <strain evidence="2">SCSIO W_1865</strain>
    </source>
</reference>
<evidence type="ECO:0000256" key="1">
    <source>
        <dbReference type="SAM" id="Phobius"/>
    </source>
</evidence>
<sequence length="167" mass="17947">MTGDRLIWLSLCAALAFAALAGFAETHLRAAGIGVLDGRLLGYDLPGARAYLSALSPEQTALYLGQFRLADTAFPALLALALLLWFRRWSVGGLRLGLTLAVALYLGADYTENMLIGRLVELGPDRITAQAVATASLFTKAKWVILAGCFTAALLLGLRARNKRNLR</sequence>